<dbReference type="PANTHER" id="PTHR43326">
    <property type="entry name" value="METHIONYL-TRNA SYNTHETASE"/>
    <property type="match status" value="1"/>
</dbReference>
<dbReference type="EMBL" id="JABANO010018063">
    <property type="protein sequence ID" value="KAF4732435.1"/>
    <property type="molecule type" value="Genomic_DNA"/>
</dbReference>
<reference evidence="8 9" key="1">
    <citation type="submission" date="2020-04" db="EMBL/GenBank/DDBJ databases">
        <title>Perkinsus olseni comparative genomics.</title>
        <authorList>
            <person name="Bogema D.R."/>
        </authorList>
    </citation>
    <scope>NUCLEOTIDE SEQUENCE [LARGE SCALE GENOMIC DNA]</scope>
    <source>
        <strain evidence="8 9">ATCC PRA-207</strain>
    </source>
</reference>
<dbReference type="Pfam" id="PF09334">
    <property type="entry name" value="tRNA-synt_1g"/>
    <property type="match status" value="1"/>
</dbReference>
<keyword evidence="1 6" id="KW-0436">Ligase</keyword>
<keyword evidence="2 6" id="KW-0547">Nucleotide-binding</keyword>
<dbReference type="Gene3D" id="1.10.730.10">
    <property type="entry name" value="Isoleucyl-tRNA Synthetase, Domain 1"/>
    <property type="match status" value="1"/>
</dbReference>
<keyword evidence="4 6" id="KW-0648">Protein biosynthesis</keyword>
<evidence type="ECO:0000256" key="2">
    <source>
        <dbReference type="ARBA" id="ARBA00022741"/>
    </source>
</evidence>
<dbReference type="Proteomes" id="UP000553632">
    <property type="component" value="Unassembled WGS sequence"/>
</dbReference>
<evidence type="ECO:0000259" key="7">
    <source>
        <dbReference type="Pfam" id="PF09334"/>
    </source>
</evidence>
<evidence type="ECO:0000256" key="5">
    <source>
        <dbReference type="ARBA" id="ARBA00023146"/>
    </source>
</evidence>
<gene>
    <name evidence="8" type="primary">MSM1_1</name>
    <name evidence="8" type="ORF">FOZ63_000893</name>
</gene>
<keyword evidence="5 6" id="KW-0030">Aminoacyl-tRNA synthetase</keyword>
<evidence type="ECO:0000256" key="3">
    <source>
        <dbReference type="ARBA" id="ARBA00022840"/>
    </source>
</evidence>
<comment type="similarity">
    <text evidence="6">Belongs to the class-I aminoacyl-tRNA synthetase family.</text>
</comment>
<dbReference type="GO" id="GO:0005524">
    <property type="term" value="F:ATP binding"/>
    <property type="evidence" value="ECO:0007669"/>
    <property type="project" value="UniProtKB-KW"/>
</dbReference>
<name>A0A7J6SIB5_PEROL</name>
<accession>A0A7J6SIB5</accession>
<dbReference type="GO" id="GO:0004825">
    <property type="term" value="F:methionine-tRNA ligase activity"/>
    <property type="evidence" value="ECO:0007669"/>
    <property type="project" value="InterPro"/>
</dbReference>
<proteinExistence type="inferred from homology"/>
<dbReference type="InterPro" id="IPR014729">
    <property type="entry name" value="Rossmann-like_a/b/a_fold"/>
</dbReference>
<dbReference type="InterPro" id="IPR015413">
    <property type="entry name" value="Methionyl/Leucyl_tRNA_Synth"/>
</dbReference>
<evidence type="ECO:0000256" key="4">
    <source>
        <dbReference type="ARBA" id="ARBA00022917"/>
    </source>
</evidence>
<dbReference type="AlphaFoldDB" id="A0A7J6SIB5"/>
<dbReference type="PANTHER" id="PTHR43326:SF2">
    <property type="entry name" value="METHIONINE--TRNA LIGASE"/>
    <property type="match status" value="1"/>
</dbReference>
<dbReference type="SUPFAM" id="SSF52374">
    <property type="entry name" value="Nucleotidylyl transferase"/>
    <property type="match status" value="1"/>
</dbReference>
<protein>
    <submittedName>
        <fullName evidence="8">Methionyl-tRNA synthetase</fullName>
    </submittedName>
</protein>
<dbReference type="GO" id="GO:0006431">
    <property type="term" value="P:methionyl-tRNA aminoacylation"/>
    <property type="evidence" value="ECO:0007669"/>
    <property type="project" value="InterPro"/>
</dbReference>
<keyword evidence="9" id="KW-1185">Reference proteome</keyword>
<dbReference type="Gene3D" id="2.170.220.10">
    <property type="match status" value="1"/>
</dbReference>
<sequence length="263" mass="29172">QQILARLEEPLRDLSCSRRTFSWGIPIPGSDDHVMYVWFDALTNYVSAVNGLDAGNDKAYYWPANAHIIGKDIIWFHCVIWPCMLLSAGIPLPESVAVHGFIQDSEGKKMSKSIGNVVDPHDVLDEFPVDTVRWYMLSDAPYGGDLKFSTSAMINTHNADLCNGLGNLVNRAVALSGGSVPDLPVKDLEKPFDLRKAVADLDGKFLTITARRYPTLVTEQRSAVYYSLRDDSPYSEYARLGVRDWCSHAGGLVVMVMFVSCHA</sequence>
<evidence type="ECO:0000313" key="8">
    <source>
        <dbReference type="EMBL" id="KAF4732435.1"/>
    </source>
</evidence>
<feature type="domain" description="Methionyl/Leucyl tRNA synthetase" evidence="7">
    <location>
        <begin position="4"/>
        <end position="172"/>
    </location>
</feature>
<evidence type="ECO:0000256" key="1">
    <source>
        <dbReference type="ARBA" id="ARBA00022598"/>
    </source>
</evidence>
<dbReference type="PRINTS" id="PR01041">
    <property type="entry name" value="TRNASYNTHMET"/>
</dbReference>
<evidence type="ECO:0000313" key="9">
    <source>
        <dbReference type="Proteomes" id="UP000553632"/>
    </source>
</evidence>
<keyword evidence="3 6" id="KW-0067">ATP-binding</keyword>
<dbReference type="InterPro" id="IPR033911">
    <property type="entry name" value="MetRS_core"/>
</dbReference>
<organism evidence="8 9">
    <name type="scientific">Perkinsus olseni</name>
    <name type="common">Perkinsus atlanticus</name>
    <dbReference type="NCBI Taxonomy" id="32597"/>
    <lineage>
        <taxon>Eukaryota</taxon>
        <taxon>Sar</taxon>
        <taxon>Alveolata</taxon>
        <taxon>Perkinsozoa</taxon>
        <taxon>Perkinsea</taxon>
        <taxon>Perkinsida</taxon>
        <taxon>Perkinsidae</taxon>
        <taxon>Perkinsus</taxon>
    </lineage>
</organism>
<dbReference type="Gene3D" id="3.40.50.620">
    <property type="entry name" value="HUPs"/>
    <property type="match status" value="1"/>
</dbReference>
<comment type="caution">
    <text evidence="8">The sequence shown here is derived from an EMBL/GenBank/DDBJ whole genome shotgun (WGS) entry which is preliminary data.</text>
</comment>
<feature type="non-terminal residue" evidence="8">
    <location>
        <position position="263"/>
    </location>
</feature>
<evidence type="ECO:0000256" key="6">
    <source>
        <dbReference type="RuleBase" id="RU363039"/>
    </source>
</evidence>
<dbReference type="InterPro" id="IPR023457">
    <property type="entry name" value="Met-tRNA_synth_2"/>
</dbReference>